<feature type="transmembrane region" description="Helical" evidence="7">
    <location>
        <begin position="56"/>
        <end position="76"/>
    </location>
</feature>
<evidence type="ECO:0000313" key="9">
    <source>
        <dbReference type="EMBL" id="AKJ70163.1"/>
    </source>
</evidence>
<feature type="transmembrane region" description="Helical" evidence="7">
    <location>
        <begin position="153"/>
        <end position="175"/>
    </location>
</feature>
<dbReference type="Pfam" id="PF07690">
    <property type="entry name" value="MFS_1"/>
    <property type="match status" value="2"/>
</dbReference>
<evidence type="ECO:0000256" key="4">
    <source>
        <dbReference type="ARBA" id="ARBA00022989"/>
    </source>
</evidence>
<evidence type="ECO:0000256" key="7">
    <source>
        <dbReference type="SAM" id="Phobius"/>
    </source>
</evidence>
<dbReference type="PROSITE" id="PS50850">
    <property type="entry name" value="MFS"/>
    <property type="match status" value="1"/>
</dbReference>
<dbReference type="EMBL" id="CP011568">
    <property type="protein sequence ID" value="AKJ70163.1"/>
    <property type="molecule type" value="Genomic_DNA"/>
</dbReference>
<comment type="subcellular location">
    <subcellularLocation>
        <location evidence="1">Membrane</location>
        <topology evidence="1">Multi-pass membrane protein</topology>
    </subcellularLocation>
</comment>
<feature type="transmembrane region" description="Helical" evidence="7">
    <location>
        <begin position="181"/>
        <end position="201"/>
    </location>
</feature>
<dbReference type="Proteomes" id="UP000036700">
    <property type="component" value="Chromosome"/>
</dbReference>
<dbReference type="InterPro" id="IPR020846">
    <property type="entry name" value="MFS_dom"/>
</dbReference>
<dbReference type="PANTHER" id="PTHR23515">
    <property type="entry name" value="HIGH-AFFINITY NITRATE TRANSPORTER 2.3"/>
    <property type="match status" value="1"/>
</dbReference>
<comment type="similarity">
    <text evidence="2">Belongs to the major facilitator superfamily. Nitrate/nitrite porter (TC 2.A.1.8) family.</text>
</comment>
<keyword evidence="5" id="KW-0534">Nitrate assimilation</keyword>
<accession>A0A0G3ESW0</accession>
<dbReference type="STRING" id="445709.ABW99_20065"/>
<dbReference type="GO" id="GO:0042128">
    <property type="term" value="P:nitrate assimilation"/>
    <property type="evidence" value="ECO:0007669"/>
    <property type="project" value="UniProtKB-KW"/>
</dbReference>
<evidence type="ECO:0000313" key="10">
    <source>
        <dbReference type="Proteomes" id="UP000036700"/>
    </source>
</evidence>
<proteinExistence type="inferred from homology"/>
<reference evidence="10" key="1">
    <citation type="submission" date="2015-06" db="EMBL/GenBank/DDBJ databases">
        <authorList>
            <person name="Lim Y.L."/>
            <person name="Ee R."/>
            <person name="Yong D."/>
            <person name="How K.Y."/>
            <person name="Yin W.F."/>
            <person name="Chan K.G."/>
        </authorList>
    </citation>
    <scope>NUCLEOTIDE SEQUENCE [LARGE SCALE GENOMIC DNA]</scope>
    <source>
        <strain evidence="10">DSM 25325</strain>
    </source>
</reference>
<evidence type="ECO:0000259" key="8">
    <source>
        <dbReference type="PROSITE" id="PS50850"/>
    </source>
</evidence>
<name>A0A0G3ESW0_9BURK</name>
<feature type="transmembrane region" description="Helical" evidence="7">
    <location>
        <begin position="317"/>
        <end position="334"/>
    </location>
</feature>
<feature type="transmembrane region" description="Helical" evidence="7">
    <location>
        <begin position="346"/>
        <end position="363"/>
    </location>
</feature>
<keyword evidence="10" id="KW-1185">Reference proteome</keyword>
<keyword evidence="6 7" id="KW-0472">Membrane</keyword>
<keyword evidence="3 7" id="KW-0812">Transmembrane</keyword>
<feature type="transmembrane region" description="Helical" evidence="7">
    <location>
        <begin position="19"/>
        <end position="36"/>
    </location>
</feature>
<evidence type="ECO:0000256" key="2">
    <source>
        <dbReference type="ARBA" id="ARBA00008432"/>
    </source>
</evidence>
<evidence type="ECO:0000256" key="6">
    <source>
        <dbReference type="ARBA" id="ARBA00023136"/>
    </source>
</evidence>
<feature type="transmembrane region" description="Helical" evidence="7">
    <location>
        <begin position="370"/>
        <end position="389"/>
    </location>
</feature>
<feature type="transmembrane region" description="Helical" evidence="7">
    <location>
        <begin position="409"/>
        <end position="428"/>
    </location>
</feature>
<feature type="transmembrane region" description="Helical" evidence="7">
    <location>
        <begin position="116"/>
        <end position="141"/>
    </location>
</feature>
<keyword evidence="4 7" id="KW-1133">Transmembrane helix</keyword>
<feature type="domain" description="Major facilitator superfamily (MFS) profile" evidence="8">
    <location>
        <begin position="18"/>
        <end position="431"/>
    </location>
</feature>
<dbReference type="KEGG" id="ptx:ABW99_20065"/>
<evidence type="ECO:0000256" key="3">
    <source>
        <dbReference type="ARBA" id="ARBA00022692"/>
    </source>
</evidence>
<sequence>MASSSPGTHDIHGSAKRSLIGATIGFFIGFGAVSLFGPTARSFIEVMKLGPSQVGFLVAMPMLTGSLLRIPFGAWVDRNGGKLPFLVLLLASVVGIAGLYWMLLTLYPNNLTQAHYPLLLFFGALGGCGIATFSVGIGQVSYWFPKSEQGKALAIYAGLGNTSPGLVAILLPLIIAAGGLWVGYLVSLAIVLVGIVLYLFLGYNAPYFQLRGQQDLPVAEAQALAKTHGQEMFPATSVLRTLLDSAASWRTWPLVALYFTSFGGFLALTAWLPTFWTSFYKAPGWVAVALTAGFSLFASIIRVPGGSWSDRFGGEKVALASYTTVLVGAVLMTVSQDFWLTVTGEFLIGAGMGVANAAVFKLVPHYVPDAVGGTAGWVGGLGALGGFVVPPLLGRVAQSMGHIGYARGYMVYIVLAIASLALTCLLYVKRNDVKPRVVGSVARAAAGSRAGA</sequence>
<gene>
    <name evidence="9" type="ORF">ABW99_20065</name>
</gene>
<dbReference type="InterPro" id="IPR036259">
    <property type="entry name" value="MFS_trans_sf"/>
</dbReference>
<protein>
    <submittedName>
        <fullName evidence="9">MFS transporter</fullName>
    </submittedName>
</protein>
<dbReference type="InterPro" id="IPR044772">
    <property type="entry name" value="NO3_transporter"/>
</dbReference>
<dbReference type="Gene3D" id="1.20.1250.20">
    <property type="entry name" value="MFS general substrate transporter like domains"/>
    <property type="match status" value="2"/>
</dbReference>
<dbReference type="SUPFAM" id="SSF103473">
    <property type="entry name" value="MFS general substrate transporter"/>
    <property type="match status" value="1"/>
</dbReference>
<feature type="transmembrane region" description="Helical" evidence="7">
    <location>
        <begin position="284"/>
        <end position="305"/>
    </location>
</feature>
<dbReference type="AlphaFoldDB" id="A0A0G3ESW0"/>
<dbReference type="GO" id="GO:0015112">
    <property type="term" value="F:nitrate transmembrane transporter activity"/>
    <property type="evidence" value="ECO:0007669"/>
    <property type="project" value="InterPro"/>
</dbReference>
<dbReference type="PATRIC" id="fig|445709.3.peg.4208"/>
<feature type="transmembrane region" description="Helical" evidence="7">
    <location>
        <begin position="83"/>
        <end position="104"/>
    </location>
</feature>
<dbReference type="InterPro" id="IPR011701">
    <property type="entry name" value="MFS"/>
</dbReference>
<dbReference type="RefSeq" id="WP_047216096.1">
    <property type="nucleotide sequence ID" value="NZ_CP011568.3"/>
</dbReference>
<evidence type="ECO:0000256" key="5">
    <source>
        <dbReference type="ARBA" id="ARBA00023063"/>
    </source>
</evidence>
<evidence type="ECO:0000256" key="1">
    <source>
        <dbReference type="ARBA" id="ARBA00004141"/>
    </source>
</evidence>
<dbReference type="OrthoDB" id="9771451at2"/>
<feature type="transmembrane region" description="Helical" evidence="7">
    <location>
        <begin position="252"/>
        <end position="272"/>
    </location>
</feature>
<dbReference type="GO" id="GO:0016020">
    <property type="term" value="C:membrane"/>
    <property type="evidence" value="ECO:0007669"/>
    <property type="project" value="UniProtKB-SubCell"/>
</dbReference>
<organism evidence="9 10">
    <name type="scientific">Pandoraea thiooxydans</name>
    <dbReference type="NCBI Taxonomy" id="445709"/>
    <lineage>
        <taxon>Bacteria</taxon>
        <taxon>Pseudomonadati</taxon>
        <taxon>Pseudomonadota</taxon>
        <taxon>Betaproteobacteria</taxon>
        <taxon>Burkholderiales</taxon>
        <taxon>Burkholderiaceae</taxon>
        <taxon>Pandoraea</taxon>
    </lineage>
</organism>